<dbReference type="AlphaFoldDB" id="A0A9P0MN54"/>
<accession>A0A9P0MN54</accession>
<name>A0A9P0MN54_NEZVI</name>
<sequence>MLAGHRGWKRRKDSHLSLADVIRDLIEGGPILNLSWNAGSSSNSLRHFLLLHFLLLMNRYREEGIFVLQRHSLLHFDGSSTILSFRLSKRFPEQLFETLLVSKSTIAGHLNVTGLVKKLETWIPPALNNRQTNHCEVCAALLWREQKQTLPVLFSRPLAYRLPF</sequence>
<protein>
    <submittedName>
        <fullName evidence="1">Uncharacterized protein</fullName>
    </submittedName>
</protein>
<reference evidence="1" key="1">
    <citation type="submission" date="2022-01" db="EMBL/GenBank/DDBJ databases">
        <authorList>
            <person name="King R."/>
        </authorList>
    </citation>
    <scope>NUCLEOTIDE SEQUENCE</scope>
</reference>
<dbReference type="Proteomes" id="UP001152798">
    <property type="component" value="Chromosome 3"/>
</dbReference>
<evidence type="ECO:0000313" key="2">
    <source>
        <dbReference type="Proteomes" id="UP001152798"/>
    </source>
</evidence>
<evidence type="ECO:0000313" key="1">
    <source>
        <dbReference type="EMBL" id="CAH1396732.1"/>
    </source>
</evidence>
<keyword evidence="2" id="KW-1185">Reference proteome</keyword>
<gene>
    <name evidence="1" type="ORF">NEZAVI_LOCUS6742</name>
</gene>
<organism evidence="1 2">
    <name type="scientific">Nezara viridula</name>
    <name type="common">Southern green stink bug</name>
    <name type="synonym">Cimex viridulus</name>
    <dbReference type="NCBI Taxonomy" id="85310"/>
    <lineage>
        <taxon>Eukaryota</taxon>
        <taxon>Metazoa</taxon>
        <taxon>Ecdysozoa</taxon>
        <taxon>Arthropoda</taxon>
        <taxon>Hexapoda</taxon>
        <taxon>Insecta</taxon>
        <taxon>Pterygota</taxon>
        <taxon>Neoptera</taxon>
        <taxon>Paraneoptera</taxon>
        <taxon>Hemiptera</taxon>
        <taxon>Heteroptera</taxon>
        <taxon>Panheteroptera</taxon>
        <taxon>Pentatomomorpha</taxon>
        <taxon>Pentatomoidea</taxon>
        <taxon>Pentatomidae</taxon>
        <taxon>Pentatominae</taxon>
        <taxon>Nezara</taxon>
    </lineage>
</organism>
<proteinExistence type="predicted"/>
<dbReference type="EMBL" id="OV725079">
    <property type="protein sequence ID" value="CAH1396732.1"/>
    <property type="molecule type" value="Genomic_DNA"/>
</dbReference>